<evidence type="ECO:0000313" key="22">
    <source>
        <dbReference type="EMBL" id="WPA98968.1"/>
    </source>
</evidence>
<evidence type="ECO:0000313" key="24">
    <source>
        <dbReference type="Proteomes" id="UP001302367"/>
    </source>
</evidence>
<gene>
    <name evidence="22" type="primary">ATG15_1</name>
    <name evidence="21" type="ORF">CB0940_06343</name>
    <name evidence="22" type="ORF">RHO25_003581</name>
</gene>
<name>A0A2G5HY26_CERBT</name>
<evidence type="ECO:0000256" key="16">
    <source>
        <dbReference type="ARBA" id="ARBA00023180"/>
    </source>
</evidence>
<comment type="function">
    <text evidence="17">Lipase which is essential for lysis of subvacuolar cytoplasm to vacuole targeted bodies and intravacuolar autophagic bodies. Involved in the lysis of intravacuolar multivesicular body (MVB) vesicles. The intravacuolar membrane disintegration by ATG15 is critical to life span extension.</text>
</comment>
<keyword evidence="14" id="KW-0443">Lipid metabolism</keyword>
<feature type="compositionally biased region" description="Low complexity" evidence="19">
    <location>
        <begin position="513"/>
        <end position="530"/>
    </location>
</feature>
<dbReference type="OrthoDB" id="58570at2759"/>
<evidence type="ECO:0000256" key="15">
    <source>
        <dbReference type="ARBA" id="ARBA00023136"/>
    </source>
</evidence>
<dbReference type="PANTHER" id="PTHR47175">
    <property type="entry name" value="LIPASE ATG15-RELATED"/>
    <property type="match status" value="1"/>
</dbReference>
<dbReference type="PANTHER" id="PTHR47175:SF2">
    <property type="entry name" value="LIPASE ATG15-RELATED"/>
    <property type="match status" value="1"/>
</dbReference>
<reference evidence="21 23" key="1">
    <citation type="submission" date="2015-10" db="EMBL/GenBank/DDBJ databases">
        <title>The cercosporin biosynthetic gene cluster was horizontally transferred to several fungal lineages and shown to be expanded in Cercospora beticola based on microsynteny with recipient genomes.</title>
        <authorList>
            <person name="De Jonge R."/>
            <person name="Ebert M.K."/>
            <person name="Suttle J.C."/>
            <person name="Jurick Ii W.M."/>
            <person name="Secor G.A."/>
            <person name="Thomma B.P."/>
            <person name="Van De Peer Y."/>
            <person name="Bolton M.D."/>
        </authorList>
    </citation>
    <scope>NUCLEOTIDE SEQUENCE [LARGE SCALE GENOMIC DNA]</scope>
    <source>
        <strain evidence="21 23">09-40</strain>
    </source>
</reference>
<dbReference type="EC" id="3.1.1.3" evidence="6"/>
<evidence type="ECO:0000256" key="18">
    <source>
        <dbReference type="ARBA" id="ARBA00029828"/>
    </source>
</evidence>
<dbReference type="GO" id="GO:0046461">
    <property type="term" value="P:neutral lipid catabolic process"/>
    <property type="evidence" value="ECO:0007669"/>
    <property type="project" value="TreeGrafter"/>
</dbReference>
<dbReference type="SUPFAM" id="SSF53474">
    <property type="entry name" value="alpha/beta-Hydrolases"/>
    <property type="match status" value="1"/>
</dbReference>
<evidence type="ECO:0000256" key="5">
    <source>
        <dbReference type="ARBA" id="ARBA00011137"/>
    </source>
</evidence>
<dbReference type="GO" id="GO:0032585">
    <property type="term" value="C:multivesicular body membrane"/>
    <property type="evidence" value="ECO:0007669"/>
    <property type="project" value="UniProtKB-SubCell"/>
</dbReference>
<evidence type="ECO:0000256" key="19">
    <source>
        <dbReference type="SAM" id="MobiDB-lite"/>
    </source>
</evidence>
<feature type="domain" description="Fungal lipase-type" evidence="20">
    <location>
        <begin position="311"/>
        <end position="342"/>
    </location>
</feature>
<keyword evidence="7" id="KW-0812">Transmembrane</keyword>
<dbReference type="GO" id="GO:0034496">
    <property type="term" value="P:multivesicular body membrane disassembly"/>
    <property type="evidence" value="ECO:0007669"/>
    <property type="project" value="TreeGrafter"/>
</dbReference>
<evidence type="ECO:0000313" key="23">
    <source>
        <dbReference type="Proteomes" id="UP000230605"/>
    </source>
</evidence>
<evidence type="ECO:0000256" key="11">
    <source>
        <dbReference type="ARBA" id="ARBA00022968"/>
    </source>
</evidence>
<dbReference type="Proteomes" id="UP000230605">
    <property type="component" value="Chromosome 2"/>
</dbReference>
<keyword evidence="10" id="KW-0442">Lipid degradation</keyword>
<dbReference type="FunFam" id="3.40.50.1820:FF:000129">
    <property type="entry name" value="Autophagy related lipase Atg15, putative"/>
    <property type="match status" value="1"/>
</dbReference>
<evidence type="ECO:0000256" key="4">
    <source>
        <dbReference type="ARBA" id="ARBA00010701"/>
    </source>
</evidence>
<evidence type="ECO:0000256" key="3">
    <source>
        <dbReference type="ARBA" id="ARBA00004343"/>
    </source>
</evidence>
<feature type="region of interest" description="Disordered" evidence="19">
    <location>
        <begin position="592"/>
        <end position="618"/>
    </location>
</feature>
<keyword evidence="9" id="KW-0378">Hydrolase</keyword>
<dbReference type="InterPro" id="IPR050805">
    <property type="entry name" value="ATG15_Lipase"/>
</dbReference>
<evidence type="ECO:0000256" key="1">
    <source>
        <dbReference type="ARBA" id="ARBA00001024"/>
    </source>
</evidence>
<dbReference type="GeneID" id="35430151"/>
<feature type="compositionally biased region" description="Low complexity" evidence="19">
    <location>
        <begin position="595"/>
        <end position="611"/>
    </location>
</feature>
<dbReference type="GO" id="GO:0004806">
    <property type="term" value="F:triacylglycerol lipase activity"/>
    <property type="evidence" value="ECO:0007669"/>
    <property type="project" value="UniProtKB-EC"/>
</dbReference>
<evidence type="ECO:0000256" key="14">
    <source>
        <dbReference type="ARBA" id="ARBA00023098"/>
    </source>
</evidence>
<keyword evidence="16" id="KW-0325">Glycoprotein</keyword>
<evidence type="ECO:0000256" key="7">
    <source>
        <dbReference type="ARBA" id="ARBA00022692"/>
    </source>
</evidence>
<dbReference type="Proteomes" id="UP001302367">
    <property type="component" value="Chromosome 2"/>
</dbReference>
<dbReference type="GO" id="GO:0005775">
    <property type="term" value="C:vacuolar lumen"/>
    <property type="evidence" value="ECO:0007669"/>
    <property type="project" value="TreeGrafter"/>
</dbReference>
<accession>A0A2G5HY26</accession>
<dbReference type="RefSeq" id="XP_023455383.1">
    <property type="nucleotide sequence ID" value="XM_023599079.2"/>
</dbReference>
<dbReference type="InterPro" id="IPR029058">
    <property type="entry name" value="AB_hydrolase_fold"/>
</dbReference>
<evidence type="ECO:0000256" key="10">
    <source>
        <dbReference type="ARBA" id="ARBA00022963"/>
    </source>
</evidence>
<dbReference type="Pfam" id="PF01764">
    <property type="entry name" value="Lipase_3"/>
    <property type="match status" value="1"/>
</dbReference>
<dbReference type="EMBL" id="CP134185">
    <property type="protein sequence ID" value="WPA98968.1"/>
    <property type="molecule type" value="Genomic_DNA"/>
</dbReference>
<keyword evidence="15" id="KW-0472">Membrane</keyword>
<evidence type="ECO:0000256" key="8">
    <source>
        <dbReference type="ARBA" id="ARBA00022753"/>
    </source>
</evidence>
<evidence type="ECO:0000256" key="6">
    <source>
        <dbReference type="ARBA" id="ARBA00013279"/>
    </source>
</evidence>
<dbReference type="AlphaFoldDB" id="A0A2G5HY26"/>
<comment type="similarity">
    <text evidence="4">Belongs to the AB hydrolase superfamily. Lipase family.</text>
</comment>
<keyword evidence="13" id="KW-0072">Autophagy</keyword>
<keyword evidence="12" id="KW-1133">Transmembrane helix</keyword>
<feature type="region of interest" description="Disordered" evidence="19">
    <location>
        <begin position="513"/>
        <end position="532"/>
    </location>
</feature>
<protein>
    <recommendedName>
        <fullName evidence="6">triacylglycerol lipase</fullName>
        <ecNumber evidence="6">3.1.1.3</ecNumber>
    </recommendedName>
    <alternativeName>
        <fullName evidence="18">Autophagy-related protein 15</fullName>
    </alternativeName>
</protein>
<comment type="subunit">
    <text evidence="5">Binds to both phosphatidylinositol (PI) and phosphatidylinositol 3,5-bisphosphate (PIP2).</text>
</comment>
<comment type="subcellular location">
    <subcellularLocation>
        <location evidence="3">Endosome</location>
        <location evidence="3">Multivesicular body membrane</location>
        <topology evidence="3">Single-pass type II membrane protein</topology>
    </subcellularLocation>
    <subcellularLocation>
        <location evidence="2">Prevacuolar compartment membrane</location>
        <topology evidence="2">Single-pass type II membrane protein</topology>
    </subcellularLocation>
</comment>
<dbReference type="GO" id="GO:0006660">
    <property type="term" value="P:phosphatidylserine catabolic process"/>
    <property type="evidence" value="ECO:0007669"/>
    <property type="project" value="TreeGrafter"/>
</dbReference>
<evidence type="ECO:0000256" key="17">
    <source>
        <dbReference type="ARBA" id="ARBA00024663"/>
    </source>
</evidence>
<evidence type="ECO:0000313" key="21">
    <source>
        <dbReference type="EMBL" id="PIA97426.1"/>
    </source>
</evidence>
<reference evidence="22 24" key="2">
    <citation type="submission" date="2023-09" db="EMBL/GenBank/DDBJ databases">
        <title>Complete-Gapless Cercospora beticola genome.</title>
        <authorList>
            <person name="Wyatt N.A."/>
            <person name="Spanner R.E."/>
            <person name="Bolton M.D."/>
        </authorList>
    </citation>
    <scope>NUCLEOTIDE SEQUENCE [LARGE SCALE GENOMIC DNA]</scope>
    <source>
        <strain evidence="22">Cb09-40</strain>
    </source>
</reference>
<keyword evidence="24" id="KW-1185">Reference proteome</keyword>
<evidence type="ECO:0000256" key="2">
    <source>
        <dbReference type="ARBA" id="ARBA00004270"/>
    </source>
</evidence>
<dbReference type="GO" id="GO:0034727">
    <property type="term" value="P:piecemeal microautophagy of the nucleus"/>
    <property type="evidence" value="ECO:0007669"/>
    <property type="project" value="TreeGrafter"/>
</dbReference>
<keyword evidence="11" id="KW-0735">Signal-anchor</keyword>
<evidence type="ECO:0000259" key="20">
    <source>
        <dbReference type="Pfam" id="PF01764"/>
    </source>
</evidence>
<evidence type="ECO:0000256" key="9">
    <source>
        <dbReference type="ARBA" id="ARBA00022801"/>
    </source>
</evidence>
<evidence type="ECO:0000256" key="13">
    <source>
        <dbReference type="ARBA" id="ARBA00023006"/>
    </source>
</evidence>
<organism evidence="21 23">
    <name type="scientific">Cercospora beticola</name>
    <name type="common">Sugarbeet leaf spot fungus</name>
    <dbReference type="NCBI Taxonomy" id="122368"/>
    <lineage>
        <taxon>Eukaryota</taxon>
        <taxon>Fungi</taxon>
        <taxon>Dikarya</taxon>
        <taxon>Ascomycota</taxon>
        <taxon>Pezizomycotina</taxon>
        <taxon>Dothideomycetes</taxon>
        <taxon>Dothideomycetidae</taxon>
        <taxon>Mycosphaerellales</taxon>
        <taxon>Mycosphaerellaceae</taxon>
        <taxon>Cercospora</taxon>
    </lineage>
</organism>
<sequence>MRCHLRSSSLAGRLCPTSLATSMSGRNLFVACLLLLTGFVLHTDAARPRHLRNPAQVVLPPSLGGDVQSDDGTRDLGEHVFTLRHIYHHGTHEYPKLHRYIDIQPQERLKVTYDNGETIEDAPTELRAQAVSTRIQRLVARNKTDINDLLAEAEWYGRAAELPASSWTTDEISGPNVSDKSTVLTFAKMAANAYVQSRWDGEWLPVKGGFNYTDDFGWQKDGLRGHIFADETNSTVVIGLKGTSPAIFDGADTTGNDKLNDNLFGSCCCAQGGQYLWKHVCDCMTGTYQCNSTCLVKSLRQKGHYYWAVRDLYHNVTERYPNSDVWLSGHSLGGVVSSLLSLTYGLPTLTFEAFPDAMAASRLGLPTPPGYQIGSHHSRTDVQLHHFGHTADPIFMGTCNAASSFCTIAGYAFQGVCHTGKTCTYDTVGDLGWRVGIGTHKIVNVIKDVLEKYETVPKCEADTECVDCYNWKFYESNGTETTTSKSSTSSTTRTRTETCKTPGWWGCLDESTTTTTTTSSSSISSTSTSTCKTPGWFGCKDETTTTTTNTITTTSAAPGSTTAVITTTSTSTSTCHTPGWFGGCDDLPESTTTFAAPKPTKSSSHASATTSNPDDDDDDCTSREWFGLICVDPSPTSTSATSAKPSSTHLPTTKRKHHCVKRYWYGTCKKWRKEEDIEYKPDLR</sequence>
<comment type="catalytic activity">
    <reaction evidence="1">
        <text>a triacylglycerol + H2O = a diacylglycerol + a fatty acid + H(+)</text>
        <dbReference type="Rhea" id="RHEA:12044"/>
        <dbReference type="ChEBI" id="CHEBI:15377"/>
        <dbReference type="ChEBI" id="CHEBI:15378"/>
        <dbReference type="ChEBI" id="CHEBI:17855"/>
        <dbReference type="ChEBI" id="CHEBI:18035"/>
        <dbReference type="ChEBI" id="CHEBI:28868"/>
        <dbReference type="EC" id="3.1.1.3"/>
    </reaction>
</comment>
<dbReference type="Gene3D" id="3.40.50.1820">
    <property type="entry name" value="alpha/beta hydrolase"/>
    <property type="match status" value="1"/>
</dbReference>
<keyword evidence="8" id="KW-0967">Endosome</keyword>
<dbReference type="InterPro" id="IPR002921">
    <property type="entry name" value="Fungal_lipase-type"/>
</dbReference>
<dbReference type="GO" id="GO:0004620">
    <property type="term" value="F:phospholipase activity"/>
    <property type="evidence" value="ECO:0007669"/>
    <property type="project" value="TreeGrafter"/>
</dbReference>
<evidence type="ECO:0000256" key="12">
    <source>
        <dbReference type="ARBA" id="ARBA00022989"/>
    </source>
</evidence>
<dbReference type="EMBL" id="LKMD01000102">
    <property type="protein sequence ID" value="PIA97426.1"/>
    <property type="molecule type" value="Genomic_DNA"/>
</dbReference>
<proteinExistence type="inferred from homology"/>